<reference evidence="2 3" key="1">
    <citation type="journal article" date="2018" name="Mol. Biol. Evol.">
        <title>Broad Genomic Sampling Reveals a Smut Pathogenic Ancestry of the Fungal Clade Ustilaginomycotina.</title>
        <authorList>
            <person name="Kijpornyongpan T."/>
            <person name="Mondo S.J."/>
            <person name="Barry K."/>
            <person name="Sandor L."/>
            <person name="Lee J."/>
            <person name="Lipzen A."/>
            <person name="Pangilinan J."/>
            <person name="LaButti K."/>
            <person name="Hainaut M."/>
            <person name="Henrissat B."/>
            <person name="Grigoriev I.V."/>
            <person name="Spatafora J.W."/>
            <person name="Aime M.C."/>
        </authorList>
    </citation>
    <scope>NUCLEOTIDE SEQUENCE [LARGE SCALE GENOMIC DNA]</scope>
    <source>
        <strain evidence="2 3">MCA 3882</strain>
    </source>
</reference>
<feature type="region of interest" description="Disordered" evidence="1">
    <location>
        <begin position="780"/>
        <end position="805"/>
    </location>
</feature>
<feature type="compositionally biased region" description="Basic and acidic residues" evidence="1">
    <location>
        <begin position="550"/>
        <end position="586"/>
    </location>
</feature>
<protein>
    <submittedName>
        <fullName evidence="2">Uncharacterized protein</fullName>
    </submittedName>
</protein>
<feature type="compositionally biased region" description="Basic and acidic residues" evidence="1">
    <location>
        <begin position="522"/>
        <end position="532"/>
    </location>
</feature>
<feature type="region of interest" description="Disordered" evidence="1">
    <location>
        <begin position="81"/>
        <end position="118"/>
    </location>
</feature>
<proteinExistence type="predicted"/>
<gene>
    <name evidence="2" type="ORF">FA14DRAFT_182583</name>
</gene>
<feature type="region of interest" description="Disordered" evidence="1">
    <location>
        <begin position="422"/>
        <end position="586"/>
    </location>
</feature>
<evidence type="ECO:0000313" key="3">
    <source>
        <dbReference type="Proteomes" id="UP000245771"/>
    </source>
</evidence>
<keyword evidence="3" id="KW-1185">Reference proteome</keyword>
<feature type="compositionally biased region" description="Basic residues" evidence="1">
    <location>
        <begin position="345"/>
        <end position="355"/>
    </location>
</feature>
<dbReference type="Proteomes" id="UP000245771">
    <property type="component" value="Unassembled WGS sequence"/>
</dbReference>
<feature type="region of interest" description="Disordered" evidence="1">
    <location>
        <begin position="250"/>
        <end position="280"/>
    </location>
</feature>
<feature type="region of interest" description="Disordered" evidence="1">
    <location>
        <begin position="311"/>
        <end position="383"/>
    </location>
</feature>
<dbReference type="InParanoid" id="A0A316V2V4"/>
<dbReference type="OrthoDB" id="10385612at2759"/>
<feature type="compositionally biased region" description="Basic and acidic residues" evidence="1">
    <location>
        <begin position="321"/>
        <end position="343"/>
    </location>
</feature>
<feature type="compositionally biased region" description="Polar residues" evidence="1">
    <location>
        <begin position="1"/>
        <end position="17"/>
    </location>
</feature>
<accession>A0A316V2V4</accession>
<dbReference type="GeneID" id="37023004"/>
<evidence type="ECO:0000256" key="1">
    <source>
        <dbReference type="SAM" id="MobiDB-lite"/>
    </source>
</evidence>
<feature type="compositionally biased region" description="Basic residues" evidence="1">
    <location>
        <begin position="535"/>
        <end position="549"/>
    </location>
</feature>
<dbReference type="AlphaFoldDB" id="A0A316V2V4"/>
<sequence length="837" mass="94633">MSSSRSHIMKHANNSGSVRFHPSVEEIESKGGGEDNEPGYRSSSYKELKPISGRRATGYTPATDDLEDERRQIRQLMSERKINYNQHSSRNDRNLAKKKELEVNNAKDISRASMSDHSEISATTKQLYDQPAKHGFGAKLVCAMRFVKKHDHAGHDMDQSVAKRSGLNHRKSSIELGSEDEFEPVEKGTYMTAPSLTEAFAPIFADGHGMFLPSTAREGNPHNFHKNLASLPKGNSSFAAIVETAVQKQVVGGEGRMQKKLRRPPPKRHEDTDASVSEEDLEKILSEAVRERIHVLAASAKRRVRDSMLKIADSMEEPEGDTPRKPSFDQERQKISHGDELPRRTNSRKGMTKVHYKADDPSDYARRHEGRERKQVNDEPLAYENDGIVDAKTAFKIVESERHRNNGNAAVHSDVIWIGRDGHQIDDPTTKKSRTRQRQLTKMPVLDGTENAAVHDEPLAVERVQPEPIHKSREARAERHYDHHGRPSMESVRSEPQYRSTHDRSRSRHKTRLSEDNVVSEHLNRASEDSPRSHGSTRRHRSRHERPHRSREPSLEEKDLSQLDRARMDEISHRHQRKAEEKEKERMMTIRVNEQAEPVKSIIEREKLLNDSHAIKQAKSEETDHIEPVEKSDEVSTANSHHKFRSLRALGHAIALGNSMHGGRKTDHKTDDVLDPEASEAKDHEGSEHANGDVQHKFNKFVDAHGETRLNEALDIAKMMMEQELLDVKAEKRRHQTTVAALDPNADQKGVKGAFKAVKNVTGHLAHHDGGGIAAAARGTRSKAERSMASATSEQQSFNPSEDAYEQALRNEIKSKKERIKTSHFINDQNFGINGLI</sequence>
<feature type="region of interest" description="Disordered" evidence="1">
    <location>
        <begin position="1"/>
        <end position="69"/>
    </location>
</feature>
<feature type="region of interest" description="Disordered" evidence="1">
    <location>
        <begin position="658"/>
        <end position="694"/>
    </location>
</feature>
<feature type="compositionally biased region" description="Basic and acidic residues" evidence="1">
    <location>
        <begin position="679"/>
        <end position="694"/>
    </location>
</feature>
<feature type="compositionally biased region" description="Basic and acidic residues" evidence="1">
    <location>
        <begin position="89"/>
        <end position="102"/>
    </location>
</feature>
<feature type="compositionally biased region" description="Basic and acidic residues" evidence="1">
    <location>
        <begin position="356"/>
        <end position="377"/>
    </location>
</feature>
<feature type="compositionally biased region" description="Polar residues" evidence="1">
    <location>
        <begin position="789"/>
        <end position="800"/>
    </location>
</feature>
<organism evidence="2 3">
    <name type="scientific">Meira miltonrushii</name>
    <dbReference type="NCBI Taxonomy" id="1280837"/>
    <lineage>
        <taxon>Eukaryota</taxon>
        <taxon>Fungi</taxon>
        <taxon>Dikarya</taxon>
        <taxon>Basidiomycota</taxon>
        <taxon>Ustilaginomycotina</taxon>
        <taxon>Exobasidiomycetes</taxon>
        <taxon>Exobasidiales</taxon>
        <taxon>Brachybasidiaceae</taxon>
        <taxon>Meira</taxon>
    </lineage>
</organism>
<dbReference type="RefSeq" id="XP_025352094.1">
    <property type="nucleotide sequence ID" value="XM_025501223.1"/>
</dbReference>
<feature type="compositionally biased region" description="Basic and acidic residues" evidence="1">
    <location>
        <begin position="453"/>
        <end position="487"/>
    </location>
</feature>
<feature type="compositionally biased region" description="Basic and acidic residues" evidence="1">
    <location>
        <begin position="108"/>
        <end position="118"/>
    </location>
</feature>
<feature type="compositionally biased region" description="Basic and acidic residues" evidence="1">
    <location>
        <begin position="22"/>
        <end position="33"/>
    </location>
</feature>
<feature type="region of interest" description="Disordered" evidence="1">
    <location>
        <begin position="617"/>
        <end position="639"/>
    </location>
</feature>
<evidence type="ECO:0000313" key="2">
    <source>
        <dbReference type="EMBL" id="PWN31792.1"/>
    </source>
</evidence>
<feature type="compositionally biased region" description="Basic and acidic residues" evidence="1">
    <location>
        <begin position="617"/>
        <end position="634"/>
    </location>
</feature>
<name>A0A316V2V4_9BASI</name>
<dbReference type="EMBL" id="KZ819607">
    <property type="protein sequence ID" value="PWN31792.1"/>
    <property type="molecule type" value="Genomic_DNA"/>
</dbReference>